<feature type="domain" description="uDENN" evidence="1">
    <location>
        <begin position="9"/>
        <end position="91"/>
    </location>
</feature>
<dbReference type="HOGENOM" id="CLU_1688595_0_0_1"/>
<gene>
    <name evidence="2" type="primary">Dper\GL16848</name>
    <name evidence="2" type="ORF">Dper_GL16848</name>
</gene>
<keyword evidence="3" id="KW-1185">Reference proteome</keyword>
<dbReference type="KEGG" id="dpe:6592851"/>
<evidence type="ECO:0000313" key="2">
    <source>
        <dbReference type="EMBL" id="EDW36118.1"/>
    </source>
</evidence>
<proteinExistence type="predicted"/>
<dbReference type="InterPro" id="IPR040032">
    <property type="entry name" value="DENND1A/B/C"/>
</dbReference>
<evidence type="ECO:0000259" key="1">
    <source>
        <dbReference type="SMART" id="SM00800"/>
    </source>
</evidence>
<dbReference type="OrthoDB" id="206724at2759"/>
<dbReference type="Gene3D" id="3.30.450.200">
    <property type="match status" value="1"/>
</dbReference>
<reference evidence="2 3" key="1">
    <citation type="journal article" date="2007" name="Nature">
        <title>Evolution of genes and genomes on the Drosophila phylogeny.</title>
        <authorList>
            <consortium name="Drosophila 12 Genomes Consortium"/>
            <person name="Clark A.G."/>
            <person name="Eisen M.B."/>
            <person name="Smith D.R."/>
            <person name="Bergman C.M."/>
            <person name="Oliver B."/>
            <person name="Markow T.A."/>
            <person name="Kaufman T.C."/>
            <person name="Kellis M."/>
            <person name="Gelbart W."/>
            <person name="Iyer V.N."/>
            <person name="Pollard D.A."/>
            <person name="Sackton T.B."/>
            <person name="Larracuente A.M."/>
            <person name="Singh N.D."/>
            <person name="Abad J.P."/>
            <person name="Abt D.N."/>
            <person name="Adryan B."/>
            <person name="Aguade M."/>
            <person name="Akashi H."/>
            <person name="Anderson W.W."/>
            <person name="Aquadro C.F."/>
            <person name="Ardell D.H."/>
            <person name="Arguello R."/>
            <person name="Artieri C.G."/>
            <person name="Barbash D.A."/>
            <person name="Barker D."/>
            <person name="Barsanti P."/>
            <person name="Batterham P."/>
            <person name="Batzoglou S."/>
            <person name="Begun D."/>
            <person name="Bhutkar A."/>
            <person name="Blanco E."/>
            <person name="Bosak S.A."/>
            <person name="Bradley R.K."/>
            <person name="Brand A.D."/>
            <person name="Brent M.R."/>
            <person name="Brooks A.N."/>
            <person name="Brown R.H."/>
            <person name="Butlin R.K."/>
            <person name="Caggese C."/>
            <person name="Calvi B.R."/>
            <person name="Bernardo de Carvalho A."/>
            <person name="Caspi A."/>
            <person name="Castrezana S."/>
            <person name="Celniker S.E."/>
            <person name="Chang J.L."/>
            <person name="Chapple C."/>
            <person name="Chatterji S."/>
            <person name="Chinwalla A."/>
            <person name="Civetta A."/>
            <person name="Clifton S.W."/>
            <person name="Comeron J.M."/>
            <person name="Costello J.C."/>
            <person name="Coyne J.A."/>
            <person name="Daub J."/>
            <person name="David R.G."/>
            <person name="Delcher A.L."/>
            <person name="Delehaunty K."/>
            <person name="Do C.B."/>
            <person name="Ebling H."/>
            <person name="Edwards K."/>
            <person name="Eickbush T."/>
            <person name="Evans J.D."/>
            <person name="Filipski A."/>
            <person name="Findeiss S."/>
            <person name="Freyhult E."/>
            <person name="Fulton L."/>
            <person name="Fulton R."/>
            <person name="Garcia A.C."/>
            <person name="Gardiner A."/>
            <person name="Garfield D.A."/>
            <person name="Garvin B.E."/>
            <person name="Gibson G."/>
            <person name="Gilbert D."/>
            <person name="Gnerre S."/>
            <person name="Godfrey J."/>
            <person name="Good R."/>
            <person name="Gotea V."/>
            <person name="Gravely B."/>
            <person name="Greenberg A.J."/>
            <person name="Griffiths-Jones S."/>
            <person name="Gross S."/>
            <person name="Guigo R."/>
            <person name="Gustafson E.A."/>
            <person name="Haerty W."/>
            <person name="Hahn M.W."/>
            <person name="Halligan D.L."/>
            <person name="Halpern A.L."/>
            <person name="Halter G.M."/>
            <person name="Han M.V."/>
            <person name="Heger A."/>
            <person name="Hillier L."/>
            <person name="Hinrichs A.S."/>
            <person name="Holmes I."/>
            <person name="Hoskins R.A."/>
            <person name="Hubisz M.J."/>
            <person name="Hultmark D."/>
            <person name="Huntley M.A."/>
            <person name="Jaffe D.B."/>
            <person name="Jagadeeshan S."/>
            <person name="Jeck W.R."/>
            <person name="Johnson J."/>
            <person name="Jones C.D."/>
            <person name="Jordan W.C."/>
            <person name="Karpen G.H."/>
            <person name="Kataoka E."/>
            <person name="Keightley P.D."/>
            <person name="Kheradpour P."/>
            <person name="Kirkness E.F."/>
            <person name="Koerich L.B."/>
            <person name="Kristiansen K."/>
            <person name="Kudrna D."/>
            <person name="Kulathinal R.J."/>
            <person name="Kumar S."/>
            <person name="Kwok R."/>
            <person name="Lander E."/>
            <person name="Langley C.H."/>
            <person name="Lapoint R."/>
            <person name="Lazzaro B.P."/>
            <person name="Lee S.J."/>
            <person name="Levesque L."/>
            <person name="Li R."/>
            <person name="Lin C.F."/>
            <person name="Lin M.F."/>
            <person name="Lindblad-Toh K."/>
            <person name="Llopart A."/>
            <person name="Long M."/>
            <person name="Low L."/>
            <person name="Lozovsky E."/>
            <person name="Lu J."/>
            <person name="Luo M."/>
            <person name="Machado C.A."/>
            <person name="Makalowski W."/>
            <person name="Marzo M."/>
            <person name="Matsuda M."/>
            <person name="Matzkin L."/>
            <person name="McAllister B."/>
            <person name="McBride C.S."/>
            <person name="McKernan B."/>
            <person name="McKernan K."/>
            <person name="Mendez-Lago M."/>
            <person name="Minx P."/>
            <person name="Mollenhauer M.U."/>
            <person name="Montooth K."/>
            <person name="Mount S.M."/>
            <person name="Mu X."/>
            <person name="Myers E."/>
            <person name="Negre B."/>
            <person name="Newfeld S."/>
            <person name="Nielsen R."/>
            <person name="Noor M.A."/>
            <person name="O'Grady P."/>
            <person name="Pachter L."/>
            <person name="Papaceit M."/>
            <person name="Parisi M.J."/>
            <person name="Parisi M."/>
            <person name="Parts L."/>
            <person name="Pedersen J.S."/>
            <person name="Pesole G."/>
            <person name="Phillippy A.M."/>
            <person name="Ponting C.P."/>
            <person name="Pop M."/>
            <person name="Porcelli D."/>
            <person name="Powell J.R."/>
            <person name="Prohaska S."/>
            <person name="Pruitt K."/>
            <person name="Puig M."/>
            <person name="Quesneville H."/>
            <person name="Ram K.R."/>
            <person name="Rand D."/>
            <person name="Rasmussen M.D."/>
            <person name="Reed L.K."/>
            <person name="Reenan R."/>
            <person name="Reily A."/>
            <person name="Remington K.A."/>
            <person name="Rieger T.T."/>
            <person name="Ritchie M.G."/>
            <person name="Robin C."/>
            <person name="Rogers Y.H."/>
            <person name="Rohde C."/>
            <person name="Rozas J."/>
            <person name="Rubenfield M.J."/>
            <person name="Ruiz A."/>
            <person name="Russo S."/>
            <person name="Salzberg S.L."/>
            <person name="Sanchez-Gracia A."/>
            <person name="Saranga D.J."/>
            <person name="Sato H."/>
            <person name="Schaeffer S.W."/>
            <person name="Schatz M.C."/>
            <person name="Schlenke T."/>
            <person name="Schwartz R."/>
            <person name="Segarra C."/>
            <person name="Singh R.S."/>
            <person name="Sirot L."/>
            <person name="Sirota M."/>
            <person name="Sisneros N.B."/>
            <person name="Smith C.D."/>
            <person name="Smith T.F."/>
            <person name="Spieth J."/>
            <person name="Stage D.E."/>
            <person name="Stark A."/>
            <person name="Stephan W."/>
            <person name="Strausberg R.L."/>
            <person name="Strempel S."/>
            <person name="Sturgill D."/>
            <person name="Sutton G."/>
            <person name="Sutton G.G."/>
            <person name="Tao W."/>
            <person name="Teichmann S."/>
            <person name="Tobari Y.N."/>
            <person name="Tomimura Y."/>
            <person name="Tsolas J.M."/>
            <person name="Valente V.L."/>
            <person name="Venter E."/>
            <person name="Venter J.C."/>
            <person name="Vicario S."/>
            <person name="Vieira F.G."/>
            <person name="Vilella A.J."/>
            <person name="Villasante A."/>
            <person name="Walenz B."/>
            <person name="Wang J."/>
            <person name="Wasserman M."/>
            <person name="Watts T."/>
            <person name="Wilson D."/>
            <person name="Wilson R.K."/>
            <person name="Wing R.A."/>
            <person name="Wolfner M.F."/>
            <person name="Wong A."/>
            <person name="Wong G.K."/>
            <person name="Wu C.I."/>
            <person name="Wu G."/>
            <person name="Yamamoto D."/>
            <person name="Yang H.P."/>
            <person name="Yang S.P."/>
            <person name="Yorke J.A."/>
            <person name="Yoshida K."/>
            <person name="Zdobnov E."/>
            <person name="Zhang P."/>
            <person name="Zhang Y."/>
            <person name="Zimin A.V."/>
            <person name="Baldwin J."/>
            <person name="Abdouelleil A."/>
            <person name="Abdulkadir J."/>
            <person name="Abebe A."/>
            <person name="Abera B."/>
            <person name="Abreu J."/>
            <person name="Acer S.C."/>
            <person name="Aftuck L."/>
            <person name="Alexander A."/>
            <person name="An P."/>
            <person name="Anderson E."/>
            <person name="Anderson S."/>
            <person name="Arachi H."/>
            <person name="Azer M."/>
            <person name="Bachantsang P."/>
            <person name="Barry A."/>
            <person name="Bayul T."/>
            <person name="Berlin A."/>
            <person name="Bessette D."/>
            <person name="Bloom T."/>
            <person name="Blye J."/>
            <person name="Boguslavskiy L."/>
            <person name="Bonnet C."/>
            <person name="Boukhgalter B."/>
            <person name="Bourzgui I."/>
            <person name="Brown A."/>
            <person name="Cahill P."/>
            <person name="Channer S."/>
            <person name="Cheshatsang Y."/>
            <person name="Chuda L."/>
            <person name="Citroen M."/>
            <person name="Collymore A."/>
            <person name="Cooke P."/>
            <person name="Costello M."/>
            <person name="D'Aco K."/>
            <person name="Daza R."/>
            <person name="De Haan G."/>
            <person name="DeGray S."/>
            <person name="DeMaso C."/>
            <person name="Dhargay N."/>
            <person name="Dooley K."/>
            <person name="Dooley E."/>
            <person name="Doricent M."/>
            <person name="Dorje P."/>
            <person name="Dorjee K."/>
            <person name="Dupes A."/>
            <person name="Elong R."/>
            <person name="Falk J."/>
            <person name="Farina A."/>
            <person name="Faro S."/>
            <person name="Ferguson D."/>
            <person name="Fisher S."/>
            <person name="Foley C.D."/>
            <person name="Franke A."/>
            <person name="Friedrich D."/>
            <person name="Gadbois L."/>
            <person name="Gearin G."/>
            <person name="Gearin C.R."/>
            <person name="Giannoukos G."/>
            <person name="Goode T."/>
            <person name="Graham J."/>
            <person name="Grandbois E."/>
            <person name="Grewal S."/>
            <person name="Gyaltsen K."/>
            <person name="Hafez N."/>
            <person name="Hagos B."/>
            <person name="Hall J."/>
            <person name="Henson C."/>
            <person name="Hollinger A."/>
            <person name="Honan T."/>
            <person name="Huard M.D."/>
            <person name="Hughes L."/>
            <person name="Hurhula B."/>
            <person name="Husby M.E."/>
            <person name="Kamat A."/>
            <person name="Kanga B."/>
            <person name="Kashin S."/>
            <person name="Khazanovich D."/>
            <person name="Kisner P."/>
            <person name="Lance K."/>
            <person name="Lara M."/>
            <person name="Lee W."/>
            <person name="Lennon N."/>
            <person name="Letendre F."/>
            <person name="LeVine R."/>
            <person name="Lipovsky A."/>
            <person name="Liu X."/>
            <person name="Liu J."/>
            <person name="Liu S."/>
            <person name="Lokyitsang T."/>
            <person name="Lokyitsang Y."/>
            <person name="Lubonja R."/>
            <person name="Lui A."/>
            <person name="MacDonald P."/>
            <person name="Magnisalis V."/>
            <person name="Maru K."/>
            <person name="Matthews C."/>
            <person name="McCusker W."/>
            <person name="McDonough S."/>
            <person name="Mehta T."/>
            <person name="Meldrim J."/>
            <person name="Meneus L."/>
            <person name="Mihai O."/>
            <person name="Mihalev A."/>
            <person name="Mihova T."/>
            <person name="Mittelman R."/>
            <person name="Mlenga V."/>
            <person name="Montmayeur A."/>
            <person name="Mulrain L."/>
            <person name="Navidi A."/>
            <person name="Naylor J."/>
            <person name="Negash T."/>
            <person name="Nguyen T."/>
            <person name="Nguyen N."/>
            <person name="Nicol R."/>
            <person name="Norbu C."/>
            <person name="Norbu N."/>
            <person name="Novod N."/>
            <person name="O'Neill B."/>
            <person name="Osman S."/>
            <person name="Markiewicz E."/>
            <person name="Oyono O.L."/>
            <person name="Patti C."/>
            <person name="Phunkhang P."/>
            <person name="Pierre F."/>
            <person name="Priest M."/>
            <person name="Raghuraman S."/>
            <person name="Rege F."/>
            <person name="Reyes R."/>
            <person name="Rise C."/>
            <person name="Rogov P."/>
            <person name="Ross K."/>
            <person name="Ryan E."/>
            <person name="Settipalli S."/>
            <person name="Shea T."/>
            <person name="Sherpa N."/>
            <person name="Shi L."/>
            <person name="Shih D."/>
            <person name="Sparrow T."/>
            <person name="Spaulding J."/>
            <person name="Stalker J."/>
            <person name="Stange-Thomann N."/>
            <person name="Stavropoulos S."/>
            <person name="Stone C."/>
            <person name="Strader C."/>
            <person name="Tesfaye S."/>
            <person name="Thomson T."/>
            <person name="Thoulutsang Y."/>
            <person name="Thoulutsang D."/>
            <person name="Topham K."/>
            <person name="Topping I."/>
            <person name="Tsamla T."/>
            <person name="Vassiliev H."/>
            <person name="Vo A."/>
            <person name="Wangchuk T."/>
            <person name="Wangdi T."/>
            <person name="Weiand M."/>
            <person name="Wilkinson J."/>
            <person name="Wilson A."/>
            <person name="Yadav S."/>
            <person name="Young G."/>
            <person name="Yu Q."/>
            <person name="Zembek L."/>
            <person name="Zhong D."/>
            <person name="Zimmer A."/>
            <person name="Zwirko Z."/>
            <person name="Jaffe D.B."/>
            <person name="Alvarez P."/>
            <person name="Brockman W."/>
            <person name="Butler J."/>
            <person name="Chin C."/>
            <person name="Gnerre S."/>
            <person name="Grabherr M."/>
            <person name="Kleber M."/>
            <person name="Mauceli E."/>
            <person name="MacCallum I."/>
        </authorList>
    </citation>
    <scope>NUCLEOTIDE SEQUENCE [LARGE SCALE GENOMIC DNA]</scope>
    <source>
        <strain evidence="3">MSH-3 / Tucson 14011-0111.49</strain>
    </source>
</reference>
<dbReference type="PANTHER" id="PTHR13196:SF14">
    <property type="entry name" value="UDENN DOMAIN-CONTAINING PROTEIN"/>
    <property type="match status" value="1"/>
</dbReference>
<dbReference type="eggNOG" id="KOG3569">
    <property type="taxonomic scope" value="Eukaryota"/>
</dbReference>
<dbReference type="AlphaFoldDB" id="B4GHZ8"/>
<dbReference type="GO" id="GO:0006897">
    <property type="term" value="P:endocytosis"/>
    <property type="evidence" value="ECO:0007669"/>
    <property type="project" value="TreeGrafter"/>
</dbReference>
<dbReference type="SMR" id="B4GHZ8"/>
<dbReference type="EMBL" id="CH479183">
    <property type="protein sequence ID" value="EDW36118.1"/>
    <property type="molecule type" value="Genomic_DNA"/>
</dbReference>
<dbReference type="GO" id="GO:0005829">
    <property type="term" value="C:cytosol"/>
    <property type="evidence" value="ECO:0007669"/>
    <property type="project" value="TreeGrafter"/>
</dbReference>
<sequence>MGSRIKNDVKKLFEFWCEIKPTPGLERGTSPRNGAAATPAGVIVESFPEGFRDKEVLAGIPSFAFPCDLESDSVHSYSFVHTTGDSKWPFWLLSTRSQGENCDGSDHLLAVARYLPETVARAGGAEANRCEWLQDVPVGGLQSWSARFGRQSDGLL</sequence>
<dbReference type="SMART" id="SM00800">
    <property type="entry name" value="uDENN"/>
    <property type="match status" value="1"/>
</dbReference>
<dbReference type="GO" id="GO:0032456">
    <property type="term" value="P:endocytic recycling"/>
    <property type="evidence" value="ECO:0007669"/>
    <property type="project" value="TreeGrafter"/>
</dbReference>
<dbReference type="Proteomes" id="UP000008744">
    <property type="component" value="Unassembled WGS sequence"/>
</dbReference>
<dbReference type="GO" id="GO:1901981">
    <property type="term" value="F:phosphatidylinositol phosphate binding"/>
    <property type="evidence" value="ECO:0007669"/>
    <property type="project" value="TreeGrafter"/>
</dbReference>
<dbReference type="InterPro" id="IPR005113">
    <property type="entry name" value="uDENN_dom"/>
</dbReference>
<dbReference type="PANTHER" id="PTHR13196">
    <property type="entry name" value="DENN DOMAIN-CONTAINING"/>
    <property type="match status" value="1"/>
</dbReference>
<protein>
    <submittedName>
        <fullName evidence="2">GL16848</fullName>
    </submittedName>
</protein>
<accession>B4GHZ8</accession>
<evidence type="ECO:0000313" key="3">
    <source>
        <dbReference type="Proteomes" id="UP000008744"/>
    </source>
</evidence>
<dbReference type="STRING" id="7234.B4GHZ8"/>
<dbReference type="GO" id="GO:0005085">
    <property type="term" value="F:guanyl-nucleotide exchange factor activity"/>
    <property type="evidence" value="ECO:0007669"/>
    <property type="project" value="InterPro"/>
</dbReference>
<name>B4GHZ8_DROPE</name>
<organism evidence="3">
    <name type="scientific">Drosophila persimilis</name>
    <name type="common">Fruit fly</name>
    <dbReference type="NCBI Taxonomy" id="7234"/>
    <lineage>
        <taxon>Eukaryota</taxon>
        <taxon>Metazoa</taxon>
        <taxon>Ecdysozoa</taxon>
        <taxon>Arthropoda</taxon>
        <taxon>Hexapoda</taxon>
        <taxon>Insecta</taxon>
        <taxon>Pterygota</taxon>
        <taxon>Neoptera</taxon>
        <taxon>Endopterygota</taxon>
        <taxon>Diptera</taxon>
        <taxon>Brachycera</taxon>
        <taxon>Muscomorpha</taxon>
        <taxon>Ephydroidea</taxon>
        <taxon>Drosophilidae</taxon>
        <taxon>Drosophila</taxon>
        <taxon>Sophophora</taxon>
    </lineage>
</organism>